<dbReference type="Proteomes" id="UP000316621">
    <property type="component" value="Chromosome 9"/>
</dbReference>
<keyword evidence="2" id="KW-1185">Reference proteome</keyword>
<dbReference type="Gramene" id="RZC75804">
    <property type="protein sequence ID" value="RZC75804"/>
    <property type="gene ID" value="C5167_000188"/>
</dbReference>
<evidence type="ECO:0000313" key="2">
    <source>
        <dbReference type="Proteomes" id="UP000316621"/>
    </source>
</evidence>
<proteinExistence type="predicted"/>
<organism evidence="1 2">
    <name type="scientific">Papaver somniferum</name>
    <name type="common">Opium poppy</name>
    <dbReference type="NCBI Taxonomy" id="3469"/>
    <lineage>
        <taxon>Eukaryota</taxon>
        <taxon>Viridiplantae</taxon>
        <taxon>Streptophyta</taxon>
        <taxon>Embryophyta</taxon>
        <taxon>Tracheophyta</taxon>
        <taxon>Spermatophyta</taxon>
        <taxon>Magnoliopsida</taxon>
        <taxon>Ranunculales</taxon>
        <taxon>Papaveraceae</taxon>
        <taxon>Papaveroideae</taxon>
        <taxon>Papaver</taxon>
    </lineage>
</organism>
<reference evidence="1 2" key="1">
    <citation type="journal article" date="2018" name="Science">
        <title>The opium poppy genome and morphinan production.</title>
        <authorList>
            <person name="Guo L."/>
            <person name="Winzer T."/>
            <person name="Yang X."/>
            <person name="Li Y."/>
            <person name="Ning Z."/>
            <person name="He Z."/>
            <person name="Teodor R."/>
            <person name="Lu Y."/>
            <person name="Bowser T.A."/>
            <person name="Graham I.A."/>
            <person name="Ye K."/>
        </authorList>
    </citation>
    <scope>NUCLEOTIDE SEQUENCE [LARGE SCALE GENOMIC DNA]</scope>
    <source>
        <strain evidence="2">cv. HN1</strain>
        <tissue evidence="1">Leaves</tissue>
    </source>
</reference>
<dbReference type="AlphaFoldDB" id="A0A4Y7KR38"/>
<sequence length="76" mass="9237">MLLHIDSDKFSITMEVVQTSELNMWTRLRRCQIIEEPEDKREERHMAKQAQLGVWLKMKVKERLLGVEYCWRNAEM</sequence>
<protein>
    <submittedName>
        <fullName evidence="1">Uncharacterized protein</fullName>
    </submittedName>
</protein>
<name>A0A4Y7KR38_PAPSO</name>
<evidence type="ECO:0000313" key="1">
    <source>
        <dbReference type="EMBL" id="RZC75804.1"/>
    </source>
</evidence>
<gene>
    <name evidence="1" type="ORF">C5167_000188</name>
</gene>
<dbReference type="EMBL" id="CM010723">
    <property type="protein sequence ID" value="RZC75804.1"/>
    <property type="molecule type" value="Genomic_DNA"/>
</dbReference>
<accession>A0A4Y7KR38</accession>